<evidence type="ECO:0000313" key="3">
    <source>
        <dbReference type="Proteomes" id="UP000523087"/>
    </source>
</evidence>
<dbReference type="EMBL" id="JACDUT010000005">
    <property type="protein sequence ID" value="MBA2875263.1"/>
    <property type="molecule type" value="Genomic_DNA"/>
</dbReference>
<feature type="domain" description="DUF5680" evidence="1">
    <location>
        <begin position="48"/>
        <end position="155"/>
    </location>
</feature>
<name>A0A7V9Z7B8_9BACL</name>
<evidence type="ECO:0000259" key="1">
    <source>
        <dbReference type="Pfam" id="PF18931"/>
    </source>
</evidence>
<dbReference type="InterPro" id="IPR043735">
    <property type="entry name" value="DUF5680"/>
</dbReference>
<gene>
    <name evidence="2" type="ORF">HNR31_002036</name>
</gene>
<comment type="caution">
    <text evidence="2">The sequence shown here is derived from an EMBL/GenBank/DDBJ whole genome shotgun (WGS) entry which is preliminary data.</text>
</comment>
<sequence length="157" mass="18185">MNQKRFIDFLVEAKKRAYAAGEDNTSVRPLFNGSKQFEYQDGNYVYRDIYFGSAFFAGQETVEYEQQPIWSMVYSGGIAVPDVSREQIVSIYAFLRQALRLVPAAAPYRGPQHFENGQYTYKNAYHGTLERFYGEECIFVHGQKVYELRYSGGFIFV</sequence>
<dbReference type="RefSeq" id="WP_181556089.1">
    <property type="nucleotide sequence ID" value="NZ_JACDUT010000005.1"/>
</dbReference>
<reference evidence="2 3" key="1">
    <citation type="submission" date="2020-07" db="EMBL/GenBank/DDBJ databases">
        <title>Genomic Encyclopedia of Type Strains, Phase IV (KMG-IV): sequencing the most valuable type-strain genomes for metagenomic binning, comparative biology and taxonomic classification.</title>
        <authorList>
            <person name="Goeker M."/>
        </authorList>
    </citation>
    <scope>NUCLEOTIDE SEQUENCE [LARGE SCALE GENOMIC DNA]</scope>
    <source>
        <strain evidence="2 3">DSM 15730</strain>
    </source>
</reference>
<proteinExistence type="predicted"/>
<evidence type="ECO:0000313" key="2">
    <source>
        <dbReference type="EMBL" id="MBA2875263.1"/>
    </source>
</evidence>
<accession>A0A7V9Z7B8</accession>
<organism evidence="2 3">
    <name type="scientific">Thermaerobacillus caldiproteolyticus</name>
    <dbReference type="NCBI Taxonomy" id="247480"/>
    <lineage>
        <taxon>Bacteria</taxon>
        <taxon>Bacillati</taxon>
        <taxon>Bacillota</taxon>
        <taxon>Bacilli</taxon>
        <taxon>Bacillales</taxon>
        <taxon>Anoxybacillaceae</taxon>
        <taxon>Thermaerobacillus</taxon>
    </lineage>
</organism>
<keyword evidence="3" id="KW-1185">Reference proteome</keyword>
<dbReference type="Proteomes" id="UP000523087">
    <property type="component" value="Unassembled WGS sequence"/>
</dbReference>
<dbReference type="Pfam" id="PF18931">
    <property type="entry name" value="DUF5680"/>
    <property type="match status" value="1"/>
</dbReference>
<dbReference type="AlphaFoldDB" id="A0A7V9Z7B8"/>
<protein>
    <recommendedName>
        <fullName evidence="1">DUF5680 domain-containing protein</fullName>
    </recommendedName>
</protein>